<sequence>MGAPPSRSRSDEALARKNVRVAERRRRRYERAESRRFTERSRRRRLTWLISLGTLVGLIVVVVVTAYSPLFAVRSVSITGTSRIDAAQVEAALSGQVGRPLALVDYGSIQSQLAAFPLIQSYSTESQLPNTLVIRVVERQPVGSIVSASGAGFDLVDPAGVVVEHSDARPAGFALIDLAGTPVGSPGFLAATTVLRTLPADLLANVDSISAATPDSVTMVLGGVGQKVIWGSSANSALKARVLDKLITTQSANEKLTYDVSSPESPVVE</sequence>
<keyword evidence="5 8" id="KW-1133">Transmembrane helix</keyword>
<feature type="transmembrane region" description="Helical" evidence="8">
    <location>
        <begin position="46"/>
        <end position="67"/>
    </location>
</feature>
<dbReference type="GO" id="GO:0005886">
    <property type="term" value="C:plasma membrane"/>
    <property type="evidence" value="ECO:0007669"/>
    <property type="project" value="TreeGrafter"/>
</dbReference>
<dbReference type="AlphaFoldDB" id="A0A4T2BTY8"/>
<organism evidence="10 11">
    <name type="scientific">Subtercola vilae</name>
    <dbReference type="NCBI Taxonomy" id="2056433"/>
    <lineage>
        <taxon>Bacteria</taxon>
        <taxon>Bacillati</taxon>
        <taxon>Actinomycetota</taxon>
        <taxon>Actinomycetes</taxon>
        <taxon>Micrococcales</taxon>
        <taxon>Microbacteriaceae</taxon>
        <taxon>Subtercola</taxon>
    </lineage>
</organism>
<evidence type="ECO:0000256" key="4">
    <source>
        <dbReference type="ARBA" id="ARBA00022692"/>
    </source>
</evidence>
<evidence type="ECO:0000256" key="2">
    <source>
        <dbReference type="ARBA" id="ARBA00022475"/>
    </source>
</evidence>
<dbReference type="InterPro" id="IPR013685">
    <property type="entry name" value="POTRA_FtsQ_type"/>
</dbReference>
<dbReference type="PROSITE" id="PS51779">
    <property type="entry name" value="POTRA"/>
    <property type="match status" value="1"/>
</dbReference>
<accession>A0A4T2BTY8</accession>
<dbReference type="PANTHER" id="PTHR37820">
    <property type="entry name" value="CELL DIVISION PROTEIN DIVIB"/>
    <property type="match status" value="1"/>
</dbReference>
<name>A0A4T2BTY8_9MICO</name>
<comment type="subcellular location">
    <subcellularLocation>
        <location evidence="1">Membrane</location>
    </subcellularLocation>
</comment>
<keyword evidence="7" id="KW-0131">Cell cycle</keyword>
<protein>
    <submittedName>
        <fullName evidence="10">FtsQ-type POTRA domain-containing protein</fullName>
    </submittedName>
</protein>
<evidence type="ECO:0000256" key="5">
    <source>
        <dbReference type="ARBA" id="ARBA00022989"/>
    </source>
</evidence>
<keyword evidence="11" id="KW-1185">Reference proteome</keyword>
<dbReference type="InterPro" id="IPR034746">
    <property type="entry name" value="POTRA"/>
</dbReference>
<dbReference type="PANTHER" id="PTHR37820:SF1">
    <property type="entry name" value="CELL DIVISION PROTEIN FTSQ"/>
    <property type="match status" value="1"/>
</dbReference>
<evidence type="ECO:0000259" key="9">
    <source>
        <dbReference type="PROSITE" id="PS51779"/>
    </source>
</evidence>
<dbReference type="Pfam" id="PF08478">
    <property type="entry name" value="POTRA_1"/>
    <property type="match status" value="1"/>
</dbReference>
<dbReference type="Proteomes" id="UP000306192">
    <property type="component" value="Unassembled WGS sequence"/>
</dbReference>
<keyword evidence="6 8" id="KW-0472">Membrane</keyword>
<dbReference type="OrthoDB" id="4793367at2"/>
<dbReference type="GO" id="GO:0051301">
    <property type="term" value="P:cell division"/>
    <property type="evidence" value="ECO:0007669"/>
    <property type="project" value="UniProtKB-KW"/>
</dbReference>
<evidence type="ECO:0000313" key="10">
    <source>
        <dbReference type="EMBL" id="TIH34472.1"/>
    </source>
</evidence>
<evidence type="ECO:0000256" key="3">
    <source>
        <dbReference type="ARBA" id="ARBA00022618"/>
    </source>
</evidence>
<dbReference type="Gene3D" id="3.10.20.310">
    <property type="entry name" value="membrane protein fhac"/>
    <property type="match status" value="1"/>
</dbReference>
<keyword evidence="3" id="KW-0132">Cell division</keyword>
<evidence type="ECO:0000256" key="7">
    <source>
        <dbReference type="ARBA" id="ARBA00023306"/>
    </source>
</evidence>
<dbReference type="InterPro" id="IPR050487">
    <property type="entry name" value="FtsQ_DivIB"/>
</dbReference>
<keyword evidence="2" id="KW-1003">Cell membrane</keyword>
<feature type="domain" description="POTRA" evidence="9">
    <location>
        <begin position="71"/>
        <end position="139"/>
    </location>
</feature>
<reference evidence="10 11" key="1">
    <citation type="journal article" date="2019" name="Microorganisms">
        <title>Systematic Affiliation and Genome Analysis of Subtercola vilae DB165(T) with Particular Emphasis on Cold Adaptation of an Isolate from a High-Altitude Cold Volcano Lake.</title>
        <authorList>
            <person name="Villalobos A.S."/>
            <person name="Wiese J."/>
            <person name="Imhoff J.F."/>
            <person name="Dorador C."/>
            <person name="Keller A."/>
            <person name="Hentschel U."/>
        </authorList>
    </citation>
    <scope>NUCLEOTIDE SEQUENCE [LARGE SCALE GENOMIC DNA]</scope>
    <source>
        <strain evidence="10 11">DB165</strain>
    </source>
</reference>
<keyword evidence="4 8" id="KW-0812">Transmembrane</keyword>
<evidence type="ECO:0000256" key="1">
    <source>
        <dbReference type="ARBA" id="ARBA00004370"/>
    </source>
</evidence>
<evidence type="ECO:0000313" key="11">
    <source>
        <dbReference type="Proteomes" id="UP000306192"/>
    </source>
</evidence>
<gene>
    <name evidence="10" type="ORF">D4765_12960</name>
</gene>
<dbReference type="EMBL" id="QYRT01000026">
    <property type="protein sequence ID" value="TIH34472.1"/>
    <property type="molecule type" value="Genomic_DNA"/>
</dbReference>
<comment type="caution">
    <text evidence="10">The sequence shown here is derived from an EMBL/GenBank/DDBJ whole genome shotgun (WGS) entry which is preliminary data.</text>
</comment>
<evidence type="ECO:0000256" key="6">
    <source>
        <dbReference type="ARBA" id="ARBA00023136"/>
    </source>
</evidence>
<proteinExistence type="predicted"/>
<evidence type="ECO:0000256" key="8">
    <source>
        <dbReference type="SAM" id="Phobius"/>
    </source>
</evidence>